<dbReference type="InterPro" id="IPR045134">
    <property type="entry name" value="UHRF1/2-like"/>
</dbReference>
<dbReference type="Proteomes" id="UP000223968">
    <property type="component" value="Unassembled WGS sequence"/>
</dbReference>
<dbReference type="GO" id="GO:0061630">
    <property type="term" value="F:ubiquitin protein ligase activity"/>
    <property type="evidence" value="ECO:0007669"/>
    <property type="project" value="TreeGrafter"/>
</dbReference>
<feature type="compositionally biased region" description="Basic and acidic residues" evidence="3">
    <location>
        <begin position="334"/>
        <end position="352"/>
    </location>
</feature>
<feature type="compositionally biased region" description="Basic and acidic residues" evidence="3">
    <location>
        <begin position="310"/>
        <end position="320"/>
    </location>
</feature>
<evidence type="ECO:0000313" key="5">
    <source>
        <dbReference type="EMBL" id="PGH14202.1"/>
    </source>
</evidence>
<dbReference type="PROSITE" id="PS51015">
    <property type="entry name" value="YDG"/>
    <property type="match status" value="1"/>
</dbReference>
<evidence type="ECO:0000256" key="2">
    <source>
        <dbReference type="PROSITE-ProRule" id="PRU00358"/>
    </source>
</evidence>
<dbReference type="SUPFAM" id="SSF88697">
    <property type="entry name" value="PUA domain-like"/>
    <property type="match status" value="1"/>
</dbReference>
<dbReference type="AlphaFoldDB" id="A0A2B7Y007"/>
<evidence type="ECO:0000313" key="6">
    <source>
        <dbReference type="Proteomes" id="UP000223968"/>
    </source>
</evidence>
<keyword evidence="6" id="KW-1185">Reference proteome</keyword>
<feature type="compositionally biased region" description="Low complexity" evidence="3">
    <location>
        <begin position="123"/>
        <end position="133"/>
    </location>
</feature>
<reference evidence="5 6" key="1">
    <citation type="submission" date="2017-10" db="EMBL/GenBank/DDBJ databases">
        <title>Comparative genomics in systemic dimorphic fungi from Ajellomycetaceae.</title>
        <authorList>
            <person name="Munoz J.F."/>
            <person name="Mcewen J.G."/>
            <person name="Clay O.K."/>
            <person name="Cuomo C.A."/>
        </authorList>
    </citation>
    <scope>NUCLEOTIDE SEQUENCE [LARGE SCALE GENOMIC DNA]</scope>
    <source>
        <strain evidence="5 6">UAMH5409</strain>
    </source>
</reference>
<accession>A0A2B7Y007</accession>
<dbReference type="EMBL" id="PDNB01000037">
    <property type="protein sequence ID" value="PGH14202.1"/>
    <property type="molecule type" value="Genomic_DNA"/>
</dbReference>
<sequence>MLPDAIKSEPSEKEGVSSTVLAFSAKLDAHIQQLKEKQAKPNPAAVKPETETVERVATSPAPPSTTSAPSTASPASPATATASSCCNELLTETVSASAREESDKRVDRPISIKAETPKKPTKAKAVAASEAVEPQAEAGTTGTEHVKAHTPKPQAGSQATKLVDIPIHKRKHPTDGDQAVEPKSADAPTAVARSTEPRTVEPRAATTESLAPSTPKKQKTTVESVSDKKSQLDAQPIESRPAKAQTEPRPTASRSEAPTRPRTTESRTTQSPATPVSKSKKRTVEAGAVKPQAKPQATEPRPAKAQTEPRQAETRSERSPTKPKSTQPNATEPKPTEPKPTEPKPTEPKPTEPKPTGPKTTGPKTAEPKTTGSLAAQTPKRKRSTTEPQATGPQSAKALSEPRLTDSRSESYAHAPAPQTTSTDPLMAPIPKRKKTVDSMPCKCHVGEKCERAARDGVTDCRLGVPLAKRKQKPRIPAADVTTHFISTKEKVKLQRSADEVLQLITSFKRLPTSSQSDRVSIFKSMRGRAHQLQFYEIDKATPSTLQKFLDRDTGLPAIVKNNLVPWDIKLDCEEILSRWEMGDRDTNMYRGIEVLHRQHKNPDGTRGKIVTSRSLRATYQFKKDCLVAGENGLQNGQWFPLQLMAVRDGAHGETEAGICGRFGKGAVSIVLSGKGYADIDQGDTVSYCGTHGKDGDVSHGTKLLIESFEKKTPIRVLRSSKLPKVNAFKPAAGIRYDGLYEIQSMEVLDKETQMYRFKLRRNPGQTPIRYTGDEKRPTEREMEEWKYVQNGLASQKLS</sequence>
<dbReference type="Pfam" id="PF02182">
    <property type="entry name" value="SAD_SRA"/>
    <property type="match status" value="1"/>
</dbReference>
<dbReference type="OrthoDB" id="2270193at2759"/>
<dbReference type="InterPro" id="IPR003105">
    <property type="entry name" value="SRA_YDG"/>
</dbReference>
<dbReference type="PANTHER" id="PTHR14140">
    <property type="entry name" value="E3 UBIQUITIN-PROTEIN LIGASE UHRF-RELATED"/>
    <property type="match status" value="1"/>
</dbReference>
<comment type="caution">
    <text evidence="5">The sequence shown here is derived from an EMBL/GenBank/DDBJ whole genome shotgun (WGS) entry which is preliminary data.</text>
</comment>
<dbReference type="GO" id="GO:0044027">
    <property type="term" value="P:negative regulation of gene expression via chromosomal CpG island methylation"/>
    <property type="evidence" value="ECO:0007669"/>
    <property type="project" value="TreeGrafter"/>
</dbReference>
<dbReference type="STRING" id="1447875.A0A2B7Y007"/>
<organism evidence="5 6">
    <name type="scientific">Helicocarpus griseus UAMH5409</name>
    <dbReference type="NCBI Taxonomy" id="1447875"/>
    <lineage>
        <taxon>Eukaryota</taxon>
        <taxon>Fungi</taxon>
        <taxon>Dikarya</taxon>
        <taxon>Ascomycota</taxon>
        <taxon>Pezizomycotina</taxon>
        <taxon>Eurotiomycetes</taxon>
        <taxon>Eurotiomycetidae</taxon>
        <taxon>Onygenales</taxon>
        <taxon>Ajellomycetaceae</taxon>
        <taxon>Helicocarpus</taxon>
    </lineage>
</organism>
<feature type="domain" description="YDG" evidence="4">
    <location>
        <begin position="629"/>
        <end position="762"/>
    </location>
</feature>
<name>A0A2B7Y007_9EURO</name>
<evidence type="ECO:0000256" key="3">
    <source>
        <dbReference type="SAM" id="MobiDB-lite"/>
    </source>
</evidence>
<proteinExistence type="predicted"/>
<feature type="compositionally biased region" description="Basic and acidic residues" evidence="3">
    <location>
        <begin position="98"/>
        <end position="118"/>
    </location>
</feature>
<dbReference type="InterPro" id="IPR015947">
    <property type="entry name" value="PUA-like_sf"/>
</dbReference>
<protein>
    <recommendedName>
        <fullName evidence="4">YDG domain-containing protein</fullName>
    </recommendedName>
</protein>
<evidence type="ECO:0000259" key="4">
    <source>
        <dbReference type="PROSITE" id="PS51015"/>
    </source>
</evidence>
<feature type="compositionally biased region" description="Low complexity" evidence="3">
    <location>
        <begin position="64"/>
        <end position="84"/>
    </location>
</feature>
<dbReference type="SMART" id="SM00466">
    <property type="entry name" value="SRA"/>
    <property type="match status" value="1"/>
</dbReference>
<feature type="compositionally biased region" description="Low complexity" evidence="3">
    <location>
        <begin position="357"/>
        <end position="371"/>
    </location>
</feature>
<dbReference type="GO" id="GO:0016567">
    <property type="term" value="P:protein ubiquitination"/>
    <property type="evidence" value="ECO:0007669"/>
    <property type="project" value="TreeGrafter"/>
</dbReference>
<gene>
    <name evidence="5" type="ORF">AJ79_03175</name>
</gene>
<feature type="region of interest" description="Disordered" evidence="3">
    <location>
        <begin position="33"/>
        <end position="437"/>
    </location>
</feature>
<dbReference type="Gene3D" id="2.30.280.10">
    <property type="entry name" value="SRA-YDG"/>
    <property type="match status" value="1"/>
</dbReference>
<comment type="subcellular location">
    <subcellularLocation>
        <location evidence="2">Nucleus</location>
    </subcellularLocation>
</comment>
<dbReference type="InterPro" id="IPR036987">
    <property type="entry name" value="SRA-YDG_sf"/>
</dbReference>
<evidence type="ECO:0000256" key="1">
    <source>
        <dbReference type="ARBA" id="ARBA00023242"/>
    </source>
</evidence>
<dbReference type="PANTHER" id="PTHR14140:SF27">
    <property type="entry name" value="OS04G0289800 PROTEIN"/>
    <property type="match status" value="1"/>
</dbReference>
<keyword evidence="1 2" id="KW-0539">Nucleus</keyword>
<dbReference type="GO" id="GO:0005634">
    <property type="term" value="C:nucleus"/>
    <property type="evidence" value="ECO:0007669"/>
    <property type="project" value="UniProtKB-SubCell"/>
</dbReference>